<name>A0A060URS9_9PROT</name>
<dbReference type="EMBL" id="LT841305">
    <property type="protein sequence ID" value="SMH65782.1"/>
    <property type="molecule type" value="Genomic_DNA"/>
</dbReference>
<reference evidence="1" key="1">
    <citation type="submission" date="2014-03" db="EMBL/GenBank/DDBJ databases">
        <authorList>
            <person name="Genoscope - CEA"/>
        </authorList>
    </citation>
    <scope>NUCLEOTIDE SEQUENCE [LARGE SCALE GENOMIC DNA]</scope>
    <source>
        <strain evidence="1">CF27</strain>
    </source>
</reference>
<organism evidence="1">
    <name type="scientific">Acidithiobacillus ferrivorans</name>
    <dbReference type="NCBI Taxonomy" id="160808"/>
    <lineage>
        <taxon>Bacteria</taxon>
        <taxon>Pseudomonadati</taxon>
        <taxon>Pseudomonadota</taxon>
        <taxon>Acidithiobacillia</taxon>
        <taxon>Acidithiobacillales</taxon>
        <taxon>Acidithiobacillaceae</taxon>
        <taxon>Acidithiobacillus</taxon>
    </lineage>
</organism>
<protein>
    <submittedName>
        <fullName evidence="1">Uncharacterized protein</fullName>
    </submittedName>
</protein>
<proteinExistence type="predicted"/>
<evidence type="ECO:0000313" key="1">
    <source>
        <dbReference type="EMBL" id="CDQ10976.1"/>
    </source>
</evidence>
<reference evidence="1" key="2">
    <citation type="submission" date="2014-07" db="EMBL/GenBank/DDBJ databases">
        <title>Initial genome analysis of the psychrotolerant acidophile Acidithiobacillus ferrivorans CF27: insights into iron and sulfur oxidation pathways and into biofilm formation.</title>
        <authorList>
            <person name="Talla E."/>
            <person name="Hedrich S."/>
            <person name="Mangenot S."/>
            <person name="Ji B."/>
            <person name="Johnson D.B."/>
            <person name="Barbe V."/>
            <person name="Bonnefoy V."/>
        </authorList>
    </citation>
    <scope>NUCLEOTIDE SEQUENCE [LARGE SCALE GENOMIC DNA]</scope>
    <source>
        <strain evidence="1">CF27</strain>
    </source>
</reference>
<keyword evidence="3" id="KW-1185">Reference proteome</keyword>
<dbReference type="AlphaFoldDB" id="A0A060URS9"/>
<evidence type="ECO:0000313" key="3">
    <source>
        <dbReference type="Proteomes" id="UP000193925"/>
    </source>
</evidence>
<accession>A0A060URS9</accession>
<sequence length="39" mass="4222">MRDNGGKVSNKLLKEFPILADKALTNEVDSIIQAAPVQP</sequence>
<reference evidence="2 3" key="3">
    <citation type="submission" date="2017-03" db="EMBL/GenBank/DDBJ databases">
        <authorList>
            <person name="Regsiter A."/>
            <person name="William W."/>
        </authorList>
    </citation>
    <scope>NUCLEOTIDE SEQUENCE [LARGE SCALE GENOMIC DNA]</scope>
    <source>
        <strain evidence="2">PRJEB5721</strain>
    </source>
</reference>
<evidence type="ECO:0000313" key="2">
    <source>
        <dbReference type="EMBL" id="SMH65782.1"/>
    </source>
</evidence>
<gene>
    <name evidence="2" type="ORF">AFERRI_20566</name>
    <name evidence="1" type="ORF">AFERRI_470005</name>
</gene>
<dbReference type="Proteomes" id="UP000193925">
    <property type="component" value="Chromosome AFERRI"/>
</dbReference>
<dbReference type="EMBL" id="CCCS020000042">
    <property type="protein sequence ID" value="CDQ10976.1"/>
    <property type="molecule type" value="Genomic_DNA"/>
</dbReference>